<feature type="region of interest" description="Disordered" evidence="1">
    <location>
        <begin position="793"/>
        <end position="830"/>
    </location>
</feature>
<accession>A0A8H2VYT9</accession>
<keyword evidence="4" id="KW-1185">Reference proteome</keyword>
<dbReference type="PANTHER" id="PTHR24148">
    <property type="entry name" value="ANKYRIN REPEAT DOMAIN-CONTAINING PROTEIN 39 HOMOLOG-RELATED"/>
    <property type="match status" value="1"/>
</dbReference>
<dbReference type="OrthoDB" id="2157530at2759"/>
<gene>
    <name evidence="3" type="ORF">SCLTRI_LOCUS6690</name>
</gene>
<dbReference type="InterPro" id="IPR010730">
    <property type="entry name" value="HET"/>
</dbReference>
<name>A0A8H2VYT9_9HELO</name>
<dbReference type="Pfam" id="PF06985">
    <property type="entry name" value="HET"/>
    <property type="match status" value="1"/>
</dbReference>
<dbReference type="Proteomes" id="UP000624404">
    <property type="component" value="Unassembled WGS sequence"/>
</dbReference>
<feature type="domain" description="Heterokaryon incompatibility" evidence="2">
    <location>
        <begin position="52"/>
        <end position="191"/>
    </location>
</feature>
<sequence length="850" mass="98109">METQQYQYRPLHEHDAIRIIIVHPEALISSPLSCSLIHSTLSHYHNSLIDQYTALSYVWGDANNTRTILVDEKPLSITASLETALRHMRDTQKDMMIWADGICINQSDTEEKSKQVRLMGNIYEVATHTIIFLGKTTWEYEEIFELLGPFFPTQHLLKNSSTTGNQDKLCKDLSRLLSNMEWFKRVWVLQELVLSRDPWLQVGRQRFRWDDFMHFIDRGTSRQVLGDDLMDFIDRGTSRQVLEDENYPSHNYAMEMQEIRFKFKNTLKYEGECHEVNNLLRVLHLRRGHGVLDPRDMIYGHLALNMPQSNDPEIERLVEIDYHKPLSEVYSNLALYLLKREGNFGFLSHVEDVELAARRLCLPSWVPDWTSSNSSPDAEYHLGTHRCFDFTVPAHLALLKSSVLGCTGTRVTVIESIKDIPPINDVLALCQEIKDIHPEDSDNSDSGLNILTFDRHHCIRAVIILYKYLCSWLGLCEPLDFENGDISFGPESTVSDLLYGRLAIFYVRIVEISKETDFRCLPPLKPYTYWRWEYDHGKRIIHDPNHGVPRPLLGLLMALTDCSGNFFAGKRIAVLRNRELALVPTQARVGDIICDFKDSSASLYILRLLDKRTSSPDLDLKFIDFFTKEKEAARKHFVEYTHYGSLIWRGTGTRKLARYFRAVFDRHINKKAKQAARRLPKVCDDHGDYIINPILKAKLDLITSNTITAKVDHCVYKSQKTYQAHRKRETLVQTDTSKVEHFQYVGECIMEMEPLQASSSSTGPDQESDYSFSEWYEKDLLAEILSEFDESSSEESFSEESFSESDDPYINSPTRSDFTTSSNASETSTEHEMVLKAVIQPLRNIIIALH</sequence>
<proteinExistence type="predicted"/>
<evidence type="ECO:0000256" key="1">
    <source>
        <dbReference type="SAM" id="MobiDB-lite"/>
    </source>
</evidence>
<dbReference type="EMBL" id="CAJHIA010000022">
    <property type="protein sequence ID" value="CAD6446898.1"/>
    <property type="molecule type" value="Genomic_DNA"/>
</dbReference>
<comment type="caution">
    <text evidence="3">The sequence shown here is derived from an EMBL/GenBank/DDBJ whole genome shotgun (WGS) entry which is preliminary data.</text>
</comment>
<dbReference type="InterPro" id="IPR052895">
    <property type="entry name" value="HetReg/Transcr_Mod"/>
</dbReference>
<protein>
    <submittedName>
        <fullName evidence="3">9d3d13e4-6aac-4073-bae1-552b574167e2</fullName>
    </submittedName>
</protein>
<organism evidence="3 4">
    <name type="scientific">Sclerotinia trifoliorum</name>
    <dbReference type="NCBI Taxonomy" id="28548"/>
    <lineage>
        <taxon>Eukaryota</taxon>
        <taxon>Fungi</taxon>
        <taxon>Dikarya</taxon>
        <taxon>Ascomycota</taxon>
        <taxon>Pezizomycotina</taxon>
        <taxon>Leotiomycetes</taxon>
        <taxon>Helotiales</taxon>
        <taxon>Sclerotiniaceae</taxon>
        <taxon>Sclerotinia</taxon>
    </lineage>
</organism>
<reference evidence="3" key="1">
    <citation type="submission" date="2020-10" db="EMBL/GenBank/DDBJ databases">
        <authorList>
            <person name="Kusch S."/>
        </authorList>
    </citation>
    <scope>NUCLEOTIDE SEQUENCE</scope>
    <source>
        <strain evidence="3">SwB9</strain>
    </source>
</reference>
<dbReference type="AlphaFoldDB" id="A0A8H2VYT9"/>
<feature type="compositionally biased region" description="Acidic residues" evidence="1">
    <location>
        <begin position="793"/>
        <end position="807"/>
    </location>
</feature>
<dbReference type="PANTHER" id="PTHR24148:SF73">
    <property type="entry name" value="HET DOMAIN PROTEIN (AFU_ORTHOLOGUE AFUA_8G01020)"/>
    <property type="match status" value="1"/>
</dbReference>
<evidence type="ECO:0000313" key="4">
    <source>
        <dbReference type="Proteomes" id="UP000624404"/>
    </source>
</evidence>
<evidence type="ECO:0000313" key="3">
    <source>
        <dbReference type="EMBL" id="CAD6446898.1"/>
    </source>
</evidence>
<evidence type="ECO:0000259" key="2">
    <source>
        <dbReference type="Pfam" id="PF06985"/>
    </source>
</evidence>